<dbReference type="SUPFAM" id="SSF101498">
    <property type="entry name" value="Anti-sigma factor FlgM"/>
    <property type="match status" value="1"/>
</dbReference>
<dbReference type="InterPro" id="IPR031316">
    <property type="entry name" value="FlgM_C"/>
</dbReference>
<dbReference type="STRING" id="1884381.SAMN05518846_12031"/>
<evidence type="ECO:0000256" key="4">
    <source>
        <dbReference type="ARBA" id="ARBA00022795"/>
    </source>
</evidence>
<accession>A0A1I4CGH7</accession>
<dbReference type="Pfam" id="PF04316">
    <property type="entry name" value="FlgM"/>
    <property type="match status" value="1"/>
</dbReference>
<evidence type="ECO:0000313" key="9">
    <source>
        <dbReference type="Proteomes" id="UP000198915"/>
    </source>
</evidence>
<organism evidence="8 9">
    <name type="scientific">Brevibacillus centrosporus</name>
    <dbReference type="NCBI Taxonomy" id="54910"/>
    <lineage>
        <taxon>Bacteria</taxon>
        <taxon>Bacillati</taxon>
        <taxon>Bacillota</taxon>
        <taxon>Bacilli</taxon>
        <taxon>Bacillales</taxon>
        <taxon>Paenibacillaceae</taxon>
        <taxon>Brevibacillus</taxon>
    </lineage>
</organism>
<dbReference type="GO" id="GO:0044781">
    <property type="term" value="P:bacterial-type flagellum organization"/>
    <property type="evidence" value="ECO:0007669"/>
    <property type="project" value="UniProtKB-KW"/>
</dbReference>
<feature type="domain" description="Anti-sigma-28 factor FlgM C-terminal" evidence="7">
    <location>
        <begin position="34"/>
        <end position="85"/>
    </location>
</feature>
<evidence type="ECO:0000256" key="5">
    <source>
        <dbReference type="ARBA" id="ARBA00023015"/>
    </source>
</evidence>
<evidence type="ECO:0000256" key="6">
    <source>
        <dbReference type="ARBA" id="ARBA00023163"/>
    </source>
</evidence>
<dbReference type="GeneID" id="301133520"/>
<dbReference type="InterPro" id="IPR007412">
    <property type="entry name" value="FlgM"/>
</dbReference>
<evidence type="ECO:0000256" key="3">
    <source>
        <dbReference type="ARBA" id="ARBA00022491"/>
    </source>
</evidence>
<dbReference type="EMBL" id="FORT01000020">
    <property type="protein sequence ID" value="SFK79399.1"/>
    <property type="molecule type" value="Genomic_DNA"/>
</dbReference>
<protein>
    <recommendedName>
        <fullName evidence="2">Negative regulator of flagellin synthesis</fullName>
    </recommendedName>
</protein>
<keyword evidence="4" id="KW-1005">Bacterial flagellum biogenesis</keyword>
<evidence type="ECO:0000256" key="2">
    <source>
        <dbReference type="ARBA" id="ARBA00017823"/>
    </source>
</evidence>
<evidence type="ECO:0000256" key="1">
    <source>
        <dbReference type="ARBA" id="ARBA00005322"/>
    </source>
</evidence>
<dbReference type="AlphaFoldDB" id="A0A1I4CGH7"/>
<name>A0A1I4CGH7_9BACL</name>
<gene>
    <name evidence="8" type="ORF">SAMN05518846_12031</name>
</gene>
<dbReference type="Proteomes" id="UP000198915">
    <property type="component" value="Unassembled WGS sequence"/>
</dbReference>
<keyword evidence="5" id="KW-0805">Transcription regulation</keyword>
<dbReference type="GO" id="GO:0045892">
    <property type="term" value="P:negative regulation of DNA-templated transcription"/>
    <property type="evidence" value="ECO:0007669"/>
    <property type="project" value="InterPro"/>
</dbReference>
<evidence type="ECO:0000259" key="7">
    <source>
        <dbReference type="Pfam" id="PF04316"/>
    </source>
</evidence>
<keyword evidence="3" id="KW-0678">Repressor</keyword>
<comment type="similarity">
    <text evidence="1">Belongs to the FlgM family.</text>
</comment>
<proteinExistence type="inferred from homology"/>
<keyword evidence="6" id="KW-0804">Transcription</keyword>
<dbReference type="NCBIfam" id="TIGR03824">
    <property type="entry name" value="FlgM_jcvi"/>
    <property type="match status" value="1"/>
</dbReference>
<dbReference type="InterPro" id="IPR035890">
    <property type="entry name" value="Anti-sigma-28_factor_FlgM_sf"/>
</dbReference>
<keyword evidence="9" id="KW-1185">Reference proteome</keyword>
<sequence length="92" mass="10595">MRINEPNRIGMINAYNKTGNSQVGKSGKIPMGKDEVNISTEALEMLKQLEDPDSPQRREKVDQLKKQVEEGTYRVPSEKIAEKFLSFWQKNK</sequence>
<dbReference type="RefSeq" id="WP_092275456.1">
    <property type="nucleotide sequence ID" value="NZ_BJOE01000049.1"/>
</dbReference>
<evidence type="ECO:0000313" key="8">
    <source>
        <dbReference type="EMBL" id="SFK79399.1"/>
    </source>
</evidence>
<reference evidence="9" key="1">
    <citation type="submission" date="2016-10" db="EMBL/GenBank/DDBJ databases">
        <authorList>
            <person name="Varghese N."/>
            <person name="Submissions S."/>
        </authorList>
    </citation>
    <scope>NUCLEOTIDE SEQUENCE [LARGE SCALE GENOMIC DNA]</scope>
    <source>
        <strain evidence="9">OK042</strain>
    </source>
</reference>